<dbReference type="RefSeq" id="WP_261513743.1">
    <property type="nucleotide sequence ID" value="NZ_JAODNV010000004.1"/>
</dbReference>
<dbReference type="PRINTS" id="PR00081">
    <property type="entry name" value="GDHRDH"/>
</dbReference>
<feature type="domain" description="Ketoreductase" evidence="3">
    <location>
        <begin position="7"/>
        <end position="184"/>
    </location>
</feature>
<dbReference type="Pfam" id="PF13561">
    <property type="entry name" value="adh_short_C2"/>
    <property type="match status" value="1"/>
</dbReference>
<organism evidence="4 5">
    <name type="scientific">Chelativorans petroleitrophicus</name>
    <dbReference type="NCBI Taxonomy" id="2975484"/>
    <lineage>
        <taxon>Bacteria</taxon>
        <taxon>Pseudomonadati</taxon>
        <taxon>Pseudomonadota</taxon>
        <taxon>Alphaproteobacteria</taxon>
        <taxon>Hyphomicrobiales</taxon>
        <taxon>Phyllobacteriaceae</taxon>
        <taxon>Chelativorans</taxon>
    </lineage>
</organism>
<dbReference type="PRINTS" id="PR00080">
    <property type="entry name" value="SDRFAMILY"/>
</dbReference>
<dbReference type="Gene3D" id="3.40.50.720">
    <property type="entry name" value="NAD(P)-binding Rossmann-like Domain"/>
    <property type="match status" value="1"/>
</dbReference>
<dbReference type="InterPro" id="IPR036291">
    <property type="entry name" value="NAD(P)-bd_dom_sf"/>
</dbReference>
<comment type="similarity">
    <text evidence="1">Belongs to the short-chain dehydrogenases/reductases (SDR) family.</text>
</comment>
<evidence type="ECO:0000256" key="1">
    <source>
        <dbReference type="ARBA" id="ARBA00006484"/>
    </source>
</evidence>
<dbReference type="PROSITE" id="PS00061">
    <property type="entry name" value="ADH_SHORT"/>
    <property type="match status" value="1"/>
</dbReference>
<dbReference type="SMART" id="SM00822">
    <property type="entry name" value="PKS_KR"/>
    <property type="match status" value="1"/>
</dbReference>
<dbReference type="AlphaFoldDB" id="A0A9X3B8L5"/>
<evidence type="ECO:0000313" key="5">
    <source>
        <dbReference type="Proteomes" id="UP001149009"/>
    </source>
</evidence>
<accession>A0A9X3B8L5</accession>
<keyword evidence="2" id="KW-0560">Oxidoreductase</keyword>
<dbReference type="Proteomes" id="UP001149009">
    <property type="component" value="Unassembled WGS sequence"/>
</dbReference>
<proteinExistence type="inferred from homology"/>
<comment type="caution">
    <text evidence="4">The sequence shown here is derived from an EMBL/GenBank/DDBJ whole genome shotgun (WGS) entry which is preliminary data.</text>
</comment>
<dbReference type="InterPro" id="IPR051122">
    <property type="entry name" value="SDR_DHRS6-like"/>
</dbReference>
<gene>
    <name evidence="4" type="ORF">NYR54_01955</name>
</gene>
<evidence type="ECO:0000313" key="4">
    <source>
        <dbReference type="EMBL" id="MCT8989061.1"/>
    </source>
</evidence>
<protein>
    <submittedName>
        <fullName evidence="4">SDR family oxidoreductase</fullName>
    </submittedName>
</protein>
<dbReference type="GO" id="GO:0016491">
    <property type="term" value="F:oxidoreductase activity"/>
    <property type="evidence" value="ECO:0007669"/>
    <property type="project" value="UniProtKB-KW"/>
</dbReference>
<dbReference type="InterPro" id="IPR057326">
    <property type="entry name" value="KR_dom"/>
</dbReference>
<dbReference type="InterPro" id="IPR020904">
    <property type="entry name" value="Sc_DH/Rdtase_CS"/>
</dbReference>
<reference evidence="4" key="1">
    <citation type="submission" date="2022-08" db="EMBL/GenBank/DDBJ databases">
        <title>Chelativorans sichuanense sp. nov., a paraffin oil-degrading bacterium isolated from a mixture of oil-based drill cuttings and paddy soil.</title>
        <authorList>
            <person name="Yu J."/>
            <person name="Liu H."/>
            <person name="Chen Q."/>
        </authorList>
    </citation>
    <scope>NUCLEOTIDE SEQUENCE</scope>
    <source>
        <strain evidence="4">SCAU 2101</strain>
    </source>
</reference>
<evidence type="ECO:0000256" key="2">
    <source>
        <dbReference type="ARBA" id="ARBA00023002"/>
    </source>
</evidence>
<dbReference type="PANTHER" id="PTHR43477">
    <property type="entry name" value="DIHYDROANTICAPSIN 7-DEHYDROGENASE"/>
    <property type="match status" value="1"/>
</dbReference>
<keyword evidence="5" id="KW-1185">Reference proteome</keyword>
<dbReference type="SUPFAM" id="SSF51735">
    <property type="entry name" value="NAD(P)-binding Rossmann-fold domains"/>
    <property type="match status" value="1"/>
</dbReference>
<sequence>MEDGKRRTAILTGAAGGIGQVCLAELLKDGWHVVAADRQPLPWIPQEAASRVLELRVDISLPNAAAHIAEEAVRWTGRIDLLCNNAGIGNAGPVHETSDADLLRFMNVNFAAAFRLSRVALPHMESGASIIHITSVLGLLGTPSTAAYAASKAALIGLTRQMAREYGPRGIRTNAVAPGLIDTQLVRDRLNNDAAFRRIWKDGTPFPRLGKPEDIAKAVRFLASGDAAFVNGHVLVVDGGWSAAG</sequence>
<dbReference type="FunFam" id="3.40.50.720:FF:000084">
    <property type="entry name" value="Short-chain dehydrogenase reductase"/>
    <property type="match status" value="1"/>
</dbReference>
<dbReference type="InterPro" id="IPR002347">
    <property type="entry name" value="SDR_fam"/>
</dbReference>
<evidence type="ECO:0000259" key="3">
    <source>
        <dbReference type="SMART" id="SM00822"/>
    </source>
</evidence>
<dbReference type="PANTHER" id="PTHR43477:SF1">
    <property type="entry name" value="DIHYDROANTICAPSIN 7-DEHYDROGENASE"/>
    <property type="match status" value="1"/>
</dbReference>
<dbReference type="CDD" id="cd05233">
    <property type="entry name" value="SDR_c"/>
    <property type="match status" value="1"/>
</dbReference>
<dbReference type="EMBL" id="JAODNV010000004">
    <property type="protein sequence ID" value="MCT8989061.1"/>
    <property type="molecule type" value="Genomic_DNA"/>
</dbReference>
<name>A0A9X3B8L5_9HYPH</name>